<comment type="caution">
    <text evidence="7">The sequence shown here is derived from an EMBL/GenBank/DDBJ whole genome shotgun (WGS) entry which is preliminary data.</text>
</comment>
<keyword evidence="4 6" id="KW-1133">Transmembrane helix</keyword>
<feature type="transmembrane region" description="Helical" evidence="6">
    <location>
        <begin position="245"/>
        <end position="268"/>
    </location>
</feature>
<dbReference type="InterPro" id="IPR017039">
    <property type="entry name" value="Virul_fac_BrkB"/>
</dbReference>
<evidence type="ECO:0000256" key="6">
    <source>
        <dbReference type="SAM" id="Phobius"/>
    </source>
</evidence>
<dbReference type="Pfam" id="PF03631">
    <property type="entry name" value="Virul_fac_BrkB"/>
    <property type="match status" value="1"/>
</dbReference>
<feature type="transmembrane region" description="Helical" evidence="6">
    <location>
        <begin position="54"/>
        <end position="80"/>
    </location>
</feature>
<dbReference type="AlphaFoldDB" id="A0A7V3E7F9"/>
<gene>
    <name evidence="7" type="ORF">ENS31_10590</name>
</gene>
<dbReference type="PANTHER" id="PTHR30213:SF0">
    <property type="entry name" value="UPF0761 MEMBRANE PROTEIN YIHY"/>
    <property type="match status" value="1"/>
</dbReference>
<evidence type="ECO:0000313" key="7">
    <source>
        <dbReference type="EMBL" id="HFI91955.1"/>
    </source>
</evidence>
<feature type="transmembrane region" description="Helical" evidence="6">
    <location>
        <begin position="171"/>
        <end position="191"/>
    </location>
</feature>
<dbReference type="GO" id="GO:0005886">
    <property type="term" value="C:plasma membrane"/>
    <property type="evidence" value="ECO:0007669"/>
    <property type="project" value="UniProtKB-SubCell"/>
</dbReference>
<organism evidence="7">
    <name type="scientific">Ignavibacterium album</name>
    <dbReference type="NCBI Taxonomy" id="591197"/>
    <lineage>
        <taxon>Bacteria</taxon>
        <taxon>Pseudomonadati</taxon>
        <taxon>Ignavibacteriota</taxon>
        <taxon>Ignavibacteria</taxon>
        <taxon>Ignavibacteriales</taxon>
        <taxon>Ignavibacteriaceae</taxon>
        <taxon>Ignavibacterium</taxon>
    </lineage>
</organism>
<dbReference type="PANTHER" id="PTHR30213">
    <property type="entry name" value="INNER MEMBRANE PROTEIN YHJD"/>
    <property type="match status" value="1"/>
</dbReference>
<evidence type="ECO:0000256" key="2">
    <source>
        <dbReference type="ARBA" id="ARBA00022475"/>
    </source>
</evidence>
<name>A0A7V3E7F9_9BACT</name>
<feature type="transmembrane region" description="Helical" evidence="6">
    <location>
        <begin position="211"/>
        <end position="233"/>
    </location>
</feature>
<keyword evidence="3 6" id="KW-0812">Transmembrane</keyword>
<evidence type="ECO:0000256" key="4">
    <source>
        <dbReference type="ARBA" id="ARBA00022989"/>
    </source>
</evidence>
<evidence type="ECO:0000256" key="1">
    <source>
        <dbReference type="ARBA" id="ARBA00004651"/>
    </source>
</evidence>
<evidence type="ECO:0000256" key="3">
    <source>
        <dbReference type="ARBA" id="ARBA00022692"/>
    </source>
</evidence>
<keyword evidence="2" id="KW-1003">Cell membrane</keyword>
<dbReference type="PIRSF" id="PIRSF035875">
    <property type="entry name" value="RNase_BN"/>
    <property type="match status" value="1"/>
</dbReference>
<proteinExistence type="predicted"/>
<reference evidence="7" key="1">
    <citation type="journal article" date="2020" name="mSystems">
        <title>Genome- and Community-Level Interaction Insights into Carbon Utilization and Element Cycling Functions of Hydrothermarchaeota in Hydrothermal Sediment.</title>
        <authorList>
            <person name="Zhou Z."/>
            <person name="Liu Y."/>
            <person name="Xu W."/>
            <person name="Pan J."/>
            <person name="Luo Z.H."/>
            <person name="Li M."/>
        </authorList>
    </citation>
    <scope>NUCLEOTIDE SEQUENCE [LARGE SCALE GENOMIC DNA]</scope>
    <source>
        <strain evidence="7">SpSt-479</strain>
    </source>
</reference>
<evidence type="ECO:0000256" key="5">
    <source>
        <dbReference type="ARBA" id="ARBA00023136"/>
    </source>
</evidence>
<keyword evidence="5 6" id="KW-0472">Membrane</keyword>
<dbReference type="EMBL" id="DSUJ01000008">
    <property type="protein sequence ID" value="HFI91955.1"/>
    <property type="molecule type" value="Genomic_DNA"/>
</dbReference>
<sequence length="322" mass="37439">MKNKILEKIKKSELYKIYRKARLLVHLNPVWAKTWSFIKHYFGGLYDRIDRHHVFLLSGGLAFSLFTCIIPLVLIAFWILGNFLSSEEMELQIINLINTVIPYDQYAEFTKQIIFSRVYEVVEFKNAAGVIGFVGLFFAASGFFSSMRTVLNKINGQDIDVNFFLGKLRDFLIIIVAILIFFASILALPFLELFRKIANVTDYLQFFNAPIFQQLYTILISFLVILFLMYLFYRLVPTRKIRRTSALIGAMWASILWVAAKTAFGYYISHFQTWGRIYGTYALLVVIAFWIYYTAAVFIIGAEIGKLFDERRLLKKSEPQSK</sequence>
<feature type="transmembrane region" description="Helical" evidence="6">
    <location>
        <begin position="127"/>
        <end position="151"/>
    </location>
</feature>
<dbReference type="NCBIfam" id="TIGR00765">
    <property type="entry name" value="yihY_not_rbn"/>
    <property type="match status" value="1"/>
</dbReference>
<comment type="subcellular location">
    <subcellularLocation>
        <location evidence="1">Cell membrane</location>
        <topology evidence="1">Multi-pass membrane protein</topology>
    </subcellularLocation>
</comment>
<accession>A0A7V3E7F9</accession>
<protein>
    <submittedName>
        <fullName evidence="7">YihY/virulence factor BrkB family protein</fullName>
    </submittedName>
</protein>
<feature type="transmembrane region" description="Helical" evidence="6">
    <location>
        <begin position="280"/>
        <end position="302"/>
    </location>
</feature>